<accession>A0A3N2DDM6</accession>
<feature type="signal peptide" evidence="1">
    <location>
        <begin position="1"/>
        <end position="20"/>
    </location>
</feature>
<evidence type="ECO:0000256" key="1">
    <source>
        <dbReference type="SAM" id="SignalP"/>
    </source>
</evidence>
<dbReference type="RefSeq" id="WP_123713881.1">
    <property type="nucleotide sequence ID" value="NZ_RKHR01000008.1"/>
</dbReference>
<evidence type="ECO:0000313" key="2">
    <source>
        <dbReference type="EMBL" id="ROR97883.1"/>
    </source>
</evidence>
<keyword evidence="3" id="KW-1185">Reference proteome</keyword>
<dbReference type="Proteomes" id="UP000275394">
    <property type="component" value="Unassembled WGS sequence"/>
</dbReference>
<dbReference type="OrthoDB" id="5523842at2"/>
<protein>
    <submittedName>
        <fullName evidence="2">Putative secreted protein</fullName>
    </submittedName>
</protein>
<feature type="chain" id="PRO_5018188036" evidence="1">
    <location>
        <begin position="21"/>
        <end position="206"/>
    </location>
</feature>
<evidence type="ECO:0000313" key="3">
    <source>
        <dbReference type="Proteomes" id="UP000275394"/>
    </source>
</evidence>
<reference evidence="2 3" key="1">
    <citation type="submission" date="2018-11" db="EMBL/GenBank/DDBJ databases">
        <title>Genomic Encyclopedia of Type Strains, Phase IV (KMG-IV): sequencing the most valuable type-strain genomes for metagenomic binning, comparative biology and taxonomic classification.</title>
        <authorList>
            <person name="Goeker M."/>
        </authorList>
    </citation>
    <scope>NUCLEOTIDE SEQUENCE [LARGE SCALE GENOMIC DNA]</scope>
    <source>
        <strain evidence="2 3">DSM 100316</strain>
    </source>
</reference>
<sequence>MKMKIFLATALILSASLSSATTVTINDPAGPPSYHTNSSSSGPELHIVSVYETRSDHSFGDHPQGTANVHIVNGGSAPITLVLSSYEPTLWNFSIDSGVVIDQVILNGYHDQEAQGIDSGLIVNKYGVGNYFAACAFTWPSDTQGCNTPGLVSASEDFTGLELTSFSAAYRATDFTVVTSHIPVPAAAWLFGSAIIGLAGLKKKLT</sequence>
<dbReference type="AlphaFoldDB" id="A0A3N2DDM6"/>
<comment type="caution">
    <text evidence="2">The sequence shown here is derived from an EMBL/GenBank/DDBJ whole genome shotgun (WGS) entry which is preliminary data.</text>
</comment>
<name>A0A3N2DDM6_9GAMM</name>
<proteinExistence type="predicted"/>
<keyword evidence="1" id="KW-0732">Signal</keyword>
<organism evidence="2 3">
    <name type="scientific">Sinobacterium caligoides</name>
    <dbReference type="NCBI Taxonomy" id="933926"/>
    <lineage>
        <taxon>Bacteria</taxon>
        <taxon>Pseudomonadati</taxon>
        <taxon>Pseudomonadota</taxon>
        <taxon>Gammaproteobacteria</taxon>
        <taxon>Cellvibrionales</taxon>
        <taxon>Spongiibacteraceae</taxon>
        <taxon>Sinobacterium</taxon>
    </lineage>
</organism>
<gene>
    <name evidence="2" type="ORF">EDC56_3550</name>
</gene>
<dbReference type="EMBL" id="RKHR01000008">
    <property type="protein sequence ID" value="ROR97883.1"/>
    <property type="molecule type" value="Genomic_DNA"/>
</dbReference>